<gene>
    <name evidence="2" type="ORF">E4665_17830</name>
</gene>
<keyword evidence="1" id="KW-0472">Membrane</keyword>
<comment type="caution">
    <text evidence="2">The sequence shown here is derived from an EMBL/GenBank/DDBJ whole genome shotgun (WGS) entry which is preliminary data.</text>
</comment>
<evidence type="ECO:0000313" key="2">
    <source>
        <dbReference type="EMBL" id="TGA95577.1"/>
    </source>
</evidence>
<sequence length="76" mass="8742">MDDARIQDIENELTDLPENYVPRKELEALLQVRDDNIADLEKRIDAMDSHRSSLLGNWPAWLGVIISILSLAIHFK</sequence>
<keyword evidence="3" id="KW-1185">Reference proteome</keyword>
<dbReference type="EMBL" id="SRJD01000046">
    <property type="protein sequence ID" value="TGA95577.1"/>
    <property type="molecule type" value="Genomic_DNA"/>
</dbReference>
<accession>A0A4Z0GGF4</accession>
<keyword evidence="1" id="KW-0812">Transmembrane</keyword>
<protein>
    <submittedName>
        <fullName evidence="2">Uncharacterized protein</fullName>
    </submittedName>
</protein>
<organism evidence="2 3">
    <name type="scientific">Sporolactobacillus shoreae</name>
    <dbReference type="NCBI Taxonomy" id="1465501"/>
    <lineage>
        <taxon>Bacteria</taxon>
        <taxon>Bacillati</taxon>
        <taxon>Bacillota</taxon>
        <taxon>Bacilli</taxon>
        <taxon>Bacillales</taxon>
        <taxon>Sporolactobacillaceae</taxon>
        <taxon>Sporolactobacillus</taxon>
    </lineage>
</organism>
<proteinExistence type="predicted"/>
<dbReference type="Proteomes" id="UP000298347">
    <property type="component" value="Unassembled WGS sequence"/>
</dbReference>
<evidence type="ECO:0000313" key="3">
    <source>
        <dbReference type="Proteomes" id="UP000298347"/>
    </source>
</evidence>
<evidence type="ECO:0000256" key="1">
    <source>
        <dbReference type="SAM" id="Phobius"/>
    </source>
</evidence>
<feature type="transmembrane region" description="Helical" evidence="1">
    <location>
        <begin position="58"/>
        <end position="75"/>
    </location>
</feature>
<reference evidence="2 3" key="1">
    <citation type="journal article" date="2015" name="Int. J. Syst. Evol. Microbiol.">
        <title>Sporolactobacillus shoreae sp. nov. and Sporolactobacillus spathodeae sp. nov., two spore-forming lactic acid bacteria isolated from tree barks in Thailand.</title>
        <authorList>
            <person name="Thamacharoensuk T."/>
            <person name="Kitahara M."/>
            <person name="Ohkuma M."/>
            <person name="Thongchul N."/>
            <person name="Tanasupawat S."/>
        </authorList>
    </citation>
    <scope>NUCLEOTIDE SEQUENCE [LARGE SCALE GENOMIC DNA]</scope>
    <source>
        <strain evidence="2 3">BK92</strain>
    </source>
</reference>
<name>A0A4Z0GGF4_9BACL</name>
<dbReference type="AlphaFoldDB" id="A0A4Z0GGF4"/>
<keyword evidence="1" id="KW-1133">Transmembrane helix</keyword>
<dbReference type="RefSeq" id="WP_135350150.1">
    <property type="nucleotide sequence ID" value="NZ_SRJD01000046.1"/>
</dbReference>